<reference evidence="1" key="1">
    <citation type="submission" date="2018-01" db="EMBL/GenBank/DDBJ databases">
        <authorList>
            <person name="Krukenberg V."/>
        </authorList>
    </citation>
    <scope>NUCLEOTIDE SEQUENCE</scope>
    <source>
        <strain evidence="1">E20ANME2</strain>
    </source>
</reference>
<accession>A0AC61L4Y4</accession>
<comment type="caution">
    <text evidence="1">The sequence shown here is derived from an EMBL/GenBank/DDBJ whole genome shotgun (WGS) entry which is preliminary data.</text>
</comment>
<name>A0AC61L4Y4_9EURY</name>
<evidence type="ECO:0000313" key="2">
    <source>
        <dbReference type="Proteomes" id="UP000248329"/>
    </source>
</evidence>
<gene>
    <name evidence="1" type="ORF">C4B59_03045</name>
</gene>
<dbReference type="Proteomes" id="UP000248329">
    <property type="component" value="Unassembled WGS sequence"/>
</dbReference>
<organism evidence="1 2">
    <name type="scientific">Candidatus Methanogaster sp</name>
    <dbReference type="NCBI Taxonomy" id="3386292"/>
    <lineage>
        <taxon>Archaea</taxon>
        <taxon>Methanobacteriati</taxon>
        <taxon>Methanobacteriota</taxon>
        <taxon>Stenosarchaea group</taxon>
        <taxon>Methanomicrobia</taxon>
        <taxon>Methanosarcinales</taxon>
        <taxon>ANME-2 cluster</taxon>
        <taxon>Candidatus Methanogasteraceae</taxon>
        <taxon>Candidatus Methanogaster</taxon>
    </lineage>
</organism>
<sequence>MDHGFSPPFFGDDLSVLDLIREQGLDVKIGQTRLEQFLEDDGQEQVVNPFSDDVIKRMEDDTFYGQSSIDLSLVKSRMEETEHLIGSSEEVQRFVRSGLDRFSSSITENPGDNTFAIEIRDPRLSQDLDDNTIPRATFDPRRGLDNPDMEVIDLGHPLVRNLIELVKEITFTSNDTYGRTAVIKTSEAKAVSAVYTFLARYTIHTEPISIMEELLTVGARIHSGELLGDEDVRALMASEPIPDGRTVEEMSHDLHLALERDDIDEILSQKANNRCDYLISERTRVKENLLESGEHEWLEDFEKIDLASVDLLSVTLYYPKPGGGSR</sequence>
<protein>
    <submittedName>
        <fullName evidence="1">Uncharacterized protein</fullName>
    </submittedName>
</protein>
<proteinExistence type="predicted"/>
<dbReference type="EMBL" id="PQXF01000004">
    <property type="protein sequence ID" value="PXF61542.1"/>
    <property type="molecule type" value="Genomic_DNA"/>
</dbReference>
<evidence type="ECO:0000313" key="1">
    <source>
        <dbReference type="EMBL" id="PXF61542.1"/>
    </source>
</evidence>